<name>A0A424YH78_9FIRM</name>
<sequence length="450" mass="47440">MNAGIQEFFRIFTGLVDIVNQLVWGIPLILLILGTGIFLTYRTGFLPVVKSRSIIKTVVSGLIQKKGEGDISPFQALTTALAATVGTGNIAGVATAISLGGAGAMFWMWFSAFFGMVTKYSEIVLAVHFREKKKEGVAGGPMYFIQKGLQNRPLAWAFALFGSMAAFGIGNMVQANSVADAVGETMGIPPLVTGLILALLAGLVILGGIKRIGAITEKLVPFMAALYVFGALAILVFHRSLIPGALVSIFTLAFTGEAATAGFIGAGVREAVRFGVARGIFTNEAGLGSASIAHASARSEHPVQQGVWGVVEVFVDTLLICTLTALVILVTGALDSGLEGAALTAEAFNRGLPGYGGLVVSIGLVFFSFTTLLAWSFYGEKCFEFLFGTGASIRYRQLWIPFIVIGAVGGLRGIWILADTLNGLMALPNLIGLVGLSGLVVRLTREFFRD</sequence>
<dbReference type="Pfam" id="PF01235">
    <property type="entry name" value="Na_Ala_symp"/>
    <property type="match status" value="1"/>
</dbReference>
<feature type="transmembrane region" description="Helical" evidence="9">
    <location>
        <begin position="22"/>
        <end position="41"/>
    </location>
</feature>
<dbReference type="Proteomes" id="UP000285138">
    <property type="component" value="Unassembled WGS sequence"/>
</dbReference>
<dbReference type="PRINTS" id="PR00175">
    <property type="entry name" value="NAALASMPORT"/>
</dbReference>
<evidence type="ECO:0000256" key="5">
    <source>
        <dbReference type="ARBA" id="ARBA00022692"/>
    </source>
</evidence>
<keyword evidence="8 9" id="KW-0472">Membrane</keyword>
<feature type="transmembrane region" description="Helical" evidence="9">
    <location>
        <begin position="74"/>
        <end position="100"/>
    </location>
</feature>
<dbReference type="AlphaFoldDB" id="A0A424YH78"/>
<evidence type="ECO:0000256" key="9">
    <source>
        <dbReference type="RuleBase" id="RU363064"/>
    </source>
</evidence>
<evidence type="ECO:0000256" key="1">
    <source>
        <dbReference type="ARBA" id="ARBA00004651"/>
    </source>
</evidence>
<protein>
    <submittedName>
        <fullName evidence="10">Sodium:alanine symporter family protein</fullName>
    </submittedName>
</protein>
<evidence type="ECO:0000313" key="11">
    <source>
        <dbReference type="Proteomes" id="UP000285138"/>
    </source>
</evidence>
<evidence type="ECO:0000313" key="10">
    <source>
        <dbReference type="EMBL" id="RQD77466.1"/>
    </source>
</evidence>
<feature type="transmembrane region" description="Helical" evidence="9">
    <location>
        <begin position="244"/>
        <end position="268"/>
    </location>
</feature>
<feature type="transmembrane region" description="Helical" evidence="9">
    <location>
        <begin position="154"/>
        <end position="175"/>
    </location>
</feature>
<keyword evidence="3 9" id="KW-0813">Transport</keyword>
<keyword evidence="4 9" id="KW-1003">Cell membrane</keyword>
<keyword evidence="5 9" id="KW-0812">Transmembrane</keyword>
<proteinExistence type="inferred from homology"/>
<dbReference type="PANTHER" id="PTHR30330">
    <property type="entry name" value="AGSS FAMILY TRANSPORTER, SODIUM-ALANINE"/>
    <property type="match status" value="1"/>
</dbReference>
<reference evidence="10 11" key="1">
    <citation type="submission" date="2018-08" db="EMBL/GenBank/DDBJ databases">
        <title>The metabolism and importance of syntrophic acetate oxidation coupled to methane or sulfide production in haloalkaline environments.</title>
        <authorList>
            <person name="Timmers P.H.A."/>
            <person name="Vavourakis C.D."/>
            <person name="Sorokin D.Y."/>
            <person name="Sinninghe Damste J.S."/>
            <person name="Muyzer G."/>
            <person name="Stams A.J.M."/>
            <person name="Plugge C.M."/>
        </authorList>
    </citation>
    <scope>NUCLEOTIDE SEQUENCE [LARGE SCALE GENOMIC DNA]</scope>
    <source>
        <strain evidence="10">MSAO_Bac1</strain>
    </source>
</reference>
<dbReference type="FunFam" id="1.20.1740.10:FF:000004">
    <property type="entry name" value="Sodium:alanine symporter family protein"/>
    <property type="match status" value="1"/>
</dbReference>
<dbReference type="GO" id="GO:0005283">
    <property type="term" value="F:amino acid:sodium symporter activity"/>
    <property type="evidence" value="ECO:0007669"/>
    <property type="project" value="InterPro"/>
</dbReference>
<evidence type="ECO:0000256" key="3">
    <source>
        <dbReference type="ARBA" id="ARBA00022448"/>
    </source>
</evidence>
<feature type="transmembrane region" description="Helical" evidence="9">
    <location>
        <begin position="398"/>
        <end position="418"/>
    </location>
</feature>
<keyword evidence="7 9" id="KW-1133">Transmembrane helix</keyword>
<evidence type="ECO:0000256" key="2">
    <source>
        <dbReference type="ARBA" id="ARBA00009261"/>
    </source>
</evidence>
<feature type="transmembrane region" description="Helical" evidence="9">
    <location>
        <begin position="354"/>
        <end position="378"/>
    </location>
</feature>
<gene>
    <name evidence="10" type="ORF">D5R97_02490</name>
</gene>
<comment type="caution">
    <text evidence="10">The sequence shown here is derived from an EMBL/GenBank/DDBJ whole genome shotgun (WGS) entry which is preliminary data.</text>
</comment>
<evidence type="ECO:0000256" key="4">
    <source>
        <dbReference type="ARBA" id="ARBA00022475"/>
    </source>
</evidence>
<dbReference type="PANTHER" id="PTHR30330:SF3">
    <property type="entry name" value="TRANSCRIPTIONAL REGULATOR, LRP FAMILY"/>
    <property type="match status" value="1"/>
</dbReference>
<dbReference type="InterPro" id="IPR001463">
    <property type="entry name" value="Na/Ala_symport"/>
</dbReference>
<keyword evidence="6 9" id="KW-0769">Symport</keyword>
<feature type="transmembrane region" description="Helical" evidence="9">
    <location>
        <begin position="219"/>
        <end position="238"/>
    </location>
</feature>
<organism evidence="10 11">
    <name type="scientific">Candidatus Syntrophonatronum acetioxidans</name>
    <dbReference type="NCBI Taxonomy" id="1795816"/>
    <lineage>
        <taxon>Bacteria</taxon>
        <taxon>Bacillati</taxon>
        <taxon>Bacillota</taxon>
        <taxon>Clostridia</taxon>
        <taxon>Eubacteriales</taxon>
        <taxon>Syntrophomonadaceae</taxon>
        <taxon>Candidatus Syntrophonatronum</taxon>
    </lineage>
</organism>
<dbReference type="NCBIfam" id="TIGR00835">
    <property type="entry name" value="agcS"/>
    <property type="match status" value="1"/>
</dbReference>
<feature type="transmembrane region" description="Helical" evidence="9">
    <location>
        <begin position="187"/>
        <end position="207"/>
    </location>
</feature>
<feature type="transmembrane region" description="Helical" evidence="9">
    <location>
        <begin position="424"/>
        <end position="444"/>
    </location>
</feature>
<dbReference type="EMBL" id="QZAA01000067">
    <property type="protein sequence ID" value="RQD77466.1"/>
    <property type="molecule type" value="Genomic_DNA"/>
</dbReference>
<comment type="subcellular location">
    <subcellularLocation>
        <location evidence="1 9">Cell membrane</location>
        <topology evidence="1 9">Multi-pass membrane protein</topology>
    </subcellularLocation>
</comment>
<evidence type="ECO:0000256" key="8">
    <source>
        <dbReference type="ARBA" id="ARBA00023136"/>
    </source>
</evidence>
<accession>A0A424YH78</accession>
<comment type="similarity">
    <text evidence="2 9">Belongs to the alanine or glycine:cation symporter (AGCS) (TC 2.A.25) family.</text>
</comment>
<dbReference type="GO" id="GO:0005886">
    <property type="term" value="C:plasma membrane"/>
    <property type="evidence" value="ECO:0007669"/>
    <property type="project" value="UniProtKB-SubCell"/>
</dbReference>
<evidence type="ECO:0000256" key="7">
    <source>
        <dbReference type="ARBA" id="ARBA00022989"/>
    </source>
</evidence>
<dbReference type="Gene3D" id="1.20.1740.10">
    <property type="entry name" value="Amino acid/polyamine transporter I"/>
    <property type="match status" value="1"/>
</dbReference>
<evidence type="ECO:0000256" key="6">
    <source>
        <dbReference type="ARBA" id="ARBA00022847"/>
    </source>
</evidence>
<feature type="transmembrane region" description="Helical" evidence="9">
    <location>
        <begin position="307"/>
        <end position="334"/>
    </location>
</feature>